<evidence type="ECO:0000259" key="6">
    <source>
        <dbReference type="Pfam" id="PF00501"/>
    </source>
</evidence>
<dbReference type="SUPFAM" id="SSF56801">
    <property type="entry name" value="Acetyl-CoA synthetase-like"/>
    <property type="match status" value="1"/>
</dbReference>
<dbReference type="GO" id="GO:0004467">
    <property type="term" value="F:long-chain fatty acid-CoA ligase activity"/>
    <property type="evidence" value="ECO:0007669"/>
    <property type="project" value="TreeGrafter"/>
</dbReference>
<dbReference type="Gene3D" id="3.40.50.12780">
    <property type="entry name" value="N-terminal domain of ligase-like"/>
    <property type="match status" value="1"/>
</dbReference>
<evidence type="ECO:0000256" key="1">
    <source>
        <dbReference type="ARBA" id="ARBA00006432"/>
    </source>
</evidence>
<reference evidence="8 9" key="1">
    <citation type="submission" date="2017-05" db="EMBL/GenBank/DDBJ databases">
        <authorList>
            <person name="Varghese N."/>
            <person name="Submissions S."/>
        </authorList>
    </citation>
    <scope>NUCLEOTIDE SEQUENCE [LARGE SCALE GENOMIC DNA]</scope>
    <source>
        <strain evidence="8 9">DSM 100094</strain>
    </source>
</reference>
<protein>
    <submittedName>
        <fullName evidence="8">Crotonobetaine/carnitine-CoA ligase</fullName>
    </submittedName>
</protein>
<dbReference type="GO" id="GO:0005524">
    <property type="term" value="F:ATP binding"/>
    <property type="evidence" value="ECO:0007669"/>
    <property type="project" value="UniProtKB-KW"/>
</dbReference>
<keyword evidence="9" id="KW-1185">Reference proteome</keyword>
<keyword evidence="3" id="KW-0547">Nucleotide-binding</keyword>
<evidence type="ECO:0000256" key="5">
    <source>
        <dbReference type="SAM" id="MobiDB-lite"/>
    </source>
</evidence>
<gene>
    <name evidence="8" type="ORF">SAMN06265221_11511</name>
</gene>
<evidence type="ECO:0000256" key="3">
    <source>
        <dbReference type="ARBA" id="ARBA00022741"/>
    </source>
</evidence>
<dbReference type="Proteomes" id="UP000319014">
    <property type="component" value="Unassembled WGS sequence"/>
</dbReference>
<dbReference type="Gene3D" id="3.30.300.30">
    <property type="match status" value="1"/>
</dbReference>
<comment type="similarity">
    <text evidence="1">Belongs to the ATP-dependent AMP-binding enzyme family.</text>
</comment>
<feature type="domain" description="AMP-dependent synthetase/ligase" evidence="6">
    <location>
        <begin position="22"/>
        <end position="365"/>
    </location>
</feature>
<name>A0A521ERK5_9RHOB</name>
<proteinExistence type="inferred from homology"/>
<dbReference type="InterPro" id="IPR020845">
    <property type="entry name" value="AMP-binding_CS"/>
</dbReference>
<dbReference type="Pfam" id="PF13193">
    <property type="entry name" value="AMP-binding_C"/>
    <property type="match status" value="1"/>
</dbReference>
<keyword evidence="4" id="KW-0067">ATP-binding</keyword>
<dbReference type="InterPro" id="IPR000873">
    <property type="entry name" value="AMP-dep_synth/lig_dom"/>
</dbReference>
<evidence type="ECO:0000256" key="2">
    <source>
        <dbReference type="ARBA" id="ARBA00022598"/>
    </source>
</evidence>
<evidence type="ECO:0000256" key="4">
    <source>
        <dbReference type="ARBA" id="ARBA00022840"/>
    </source>
</evidence>
<dbReference type="InterPro" id="IPR042099">
    <property type="entry name" value="ANL_N_sf"/>
</dbReference>
<feature type="region of interest" description="Disordered" evidence="5">
    <location>
        <begin position="495"/>
        <end position="529"/>
    </location>
</feature>
<evidence type="ECO:0000259" key="7">
    <source>
        <dbReference type="Pfam" id="PF13193"/>
    </source>
</evidence>
<feature type="domain" description="AMP-binding enzyme C-terminal" evidence="7">
    <location>
        <begin position="424"/>
        <end position="497"/>
    </location>
</feature>
<dbReference type="InterPro" id="IPR025110">
    <property type="entry name" value="AMP-bd_C"/>
</dbReference>
<dbReference type="GO" id="GO:0044539">
    <property type="term" value="P:long-chain fatty acid import into cell"/>
    <property type="evidence" value="ECO:0007669"/>
    <property type="project" value="TreeGrafter"/>
</dbReference>
<evidence type="ECO:0000313" key="9">
    <source>
        <dbReference type="Proteomes" id="UP000319014"/>
    </source>
</evidence>
<dbReference type="GO" id="GO:0005324">
    <property type="term" value="F:long-chain fatty acid transmembrane transporter activity"/>
    <property type="evidence" value="ECO:0007669"/>
    <property type="project" value="TreeGrafter"/>
</dbReference>
<dbReference type="GO" id="GO:0005886">
    <property type="term" value="C:plasma membrane"/>
    <property type="evidence" value="ECO:0007669"/>
    <property type="project" value="TreeGrafter"/>
</dbReference>
<dbReference type="InterPro" id="IPR045851">
    <property type="entry name" value="AMP-bd_C_sf"/>
</dbReference>
<organism evidence="8 9">
    <name type="scientific">Paracoccus laeviglucosivorans</name>
    <dbReference type="NCBI Taxonomy" id="1197861"/>
    <lineage>
        <taxon>Bacteria</taxon>
        <taxon>Pseudomonadati</taxon>
        <taxon>Pseudomonadota</taxon>
        <taxon>Alphaproteobacteria</taxon>
        <taxon>Rhodobacterales</taxon>
        <taxon>Paracoccaceae</taxon>
        <taxon>Paracoccus</taxon>
    </lineage>
</organism>
<evidence type="ECO:0000313" key="8">
    <source>
        <dbReference type="EMBL" id="SMO86545.1"/>
    </source>
</evidence>
<dbReference type="PANTHER" id="PTHR43107">
    <property type="entry name" value="LONG-CHAIN FATTY ACID TRANSPORT PROTEIN"/>
    <property type="match status" value="1"/>
</dbReference>
<dbReference type="Pfam" id="PF00501">
    <property type="entry name" value="AMP-binding"/>
    <property type="match status" value="1"/>
</dbReference>
<dbReference type="PROSITE" id="PS00455">
    <property type="entry name" value="AMP_BINDING"/>
    <property type="match status" value="1"/>
</dbReference>
<keyword evidence="2 8" id="KW-0436">Ligase</keyword>
<dbReference type="OrthoDB" id="7315605at2"/>
<accession>A0A521ERK5</accession>
<dbReference type="PANTHER" id="PTHR43107:SF15">
    <property type="entry name" value="FATTY ACID TRANSPORT PROTEIN 3, ISOFORM A"/>
    <property type="match status" value="1"/>
</dbReference>
<dbReference type="RefSeq" id="WP_142663979.1">
    <property type="nucleotide sequence ID" value="NZ_FXTK01000015.1"/>
</dbReference>
<dbReference type="AlphaFoldDB" id="A0A521ERK5"/>
<dbReference type="EMBL" id="FXTK01000015">
    <property type="protein sequence ID" value="SMO86545.1"/>
    <property type="molecule type" value="Genomic_DNA"/>
</dbReference>
<sequence length="529" mass="58237">MKNSVAMDPIDHTLFRDTLAARAIEEPNTVFLRFGDDTYTIGQINAASNRVANALLGSGLKPGDRVGLMLPSHPDHIIAIFATMKAGLVRVPVNVHAKGPSLEHYFTAYDLAALVADDQYRAQLDEAFVEVAAPAIIWRGSVDGRGDNYEALVAQASDAEPDVCFDTDDILALTPSSGTTGAPKGVLKSDRTLRAGPMAVLKITDARPGDVFLLWEPLHHGAGVAVIISAVLGKVTLAMVERFSVSNFWNDVRRYGVTHIHYLGGVLPLLLKQPPSDQDRDHKVRIAWGGGCPPEIWRDVEERFGVTLREGYGLSELITFVTLNLDRRVGSCGVPLSLYDLKVVDDDGQEVAAGEVGEIVAKSKQPETGFLGYFRNEETTRDTQRDGWLLTGDLARRDEDGFIFYAGRKKEMLRRRGINISAWEVEQVVNKHAAVAECALIGVPSELGEDDLKIVIRLIEGASLDPMALIEFCEARMPYYQVPRYVEEISEFPKTPTQRIRKKELSRSVSSSWDLEATGRTVSRKPVKA</sequence>